<reference evidence="1" key="1">
    <citation type="submission" date="2020-05" db="EMBL/GenBank/DDBJ databases">
        <title>Phylogenomic resolution of chytrid fungi.</title>
        <authorList>
            <person name="Stajich J.E."/>
            <person name="Amses K."/>
            <person name="Simmons R."/>
            <person name="Seto K."/>
            <person name="Myers J."/>
            <person name="Bonds A."/>
            <person name="Quandt C.A."/>
            <person name="Barry K."/>
            <person name="Liu P."/>
            <person name="Grigoriev I."/>
            <person name="Longcore J.E."/>
            <person name="James T.Y."/>
        </authorList>
    </citation>
    <scope>NUCLEOTIDE SEQUENCE</scope>
    <source>
        <strain evidence="1">JEL0476</strain>
    </source>
</reference>
<evidence type="ECO:0000313" key="1">
    <source>
        <dbReference type="EMBL" id="KAJ3225016.1"/>
    </source>
</evidence>
<organism evidence="1 2">
    <name type="scientific">Clydaea vesicula</name>
    <dbReference type="NCBI Taxonomy" id="447962"/>
    <lineage>
        <taxon>Eukaryota</taxon>
        <taxon>Fungi</taxon>
        <taxon>Fungi incertae sedis</taxon>
        <taxon>Chytridiomycota</taxon>
        <taxon>Chytridiomycota incertae sedis</taxon>
        <taxon>Chytridiomycetes</taxon>
        <taxon>Lobulomycetales</taxon>
        <taxon>Lobulomycetaceae</taxon>
        <taxon>Clydaea</taxon>
    </lineage>
</organism>
<protein>
    <submittedName>
        <fullName evidence="1">Uncharacterized protein</fullName>
    </submittedName>
</protein>
<proteinExistence type="predicted"/>
<dbReference type="InterPro" id="IPR027421">
    <property type="entry name" value="DNA_pol_lamdba_lyase_dom_sf"/>
</dbReference>
<dbReference type="EMBL" id="JADGJW010000073">
    <property type="protein sequence ID" value="KAJ3225016.1"/>
    <property type="molecule type" value="Genomic_DNA"/>
</dbReference>
<sequence length="73" mass="8436">MVKKVFMVPIRLYSYSTNSNKNNILISQFIKLKTNQSDVYKKKAYQNAINILKLFPLSLTSAEEIKRVPGSLR</sequence>
<accession>A0AAD5U9G3</accession>
<dbReference type="SUPFAM" id="SSF47802">
    <property type="entry name" value="DNA polymerase beta, N-terminal domain-like"/>
    <property type="match status" value="1"/>
</dbReference>
<dbReference type="Gene3D" id="1.10.150.110">
    <property type="entry name" value="DNA polymerase beta, N-terminal domain-like"/>
    <property type="match status" value="1"/>
</dbReference>
<dbReference type="Proteomes" id="UP001211065">
    <property type="component" value="Unassembled WGS sequence"/>
</dbReference>
<comment type="caution">
    <text evidence="1">The sequence shown here is derived from an EMBL/GenBank/DDBJ whole genome shotgun (WGS) entry which is preliminary data.</text>
</comment>
<gene>
    <name evidence="1" type="ORF">HK099_007489</name>
</gene>
<keyword evidence="2" id="KW-1185">Reference proteome</keyword>
<dbReference type="AlphaFoldDB" id="A0AAD5U9G3"/>
<evidence type="ECO:0000313" key="2">
    <source>
        <dbReference type="Proteomes" id="UP001211065"/>
    </source>
</evidence>
<name>A0AAD5U9G3_9FUNG</name>